<dbReference type="AlphaFoldDB" id="A0A2G8KG40"/>
<protein>
    <recommendedName>
        <fullName evidence="3">Spaetzle domain-containing protein</fullName>
    </recommendedName>
</protein>
<evidence type="ECO:0000313" key="1">
    <source>
        <dbReference type="EMBL" id="PIK46925.1"/>
    </source>
</evidence>
<dbReference type="Gene3D" id="2.10.90.10">
    <property type="entry name" value="Cystine-knot cytokines"/>
    <property type="match status" value="1"/>
</dbReference>
<comment type="caution">
    <text evidence="1">The sequence shown here is derived from an EMBL/GenBank/DDBJ whole genome shotgun (WGS) entry which is preliminary data.</text>
</comment>
<name>A0A2G8KG40_STIJA</name>
<evidence type="ECO:0008006" key="3">
    <source>
        <dbReference type="Google" id="ProtNLM"/>
    </source>
</evidence>
<proteinExistence type="predicted"/>
<keyword evidence="2" id="KW-1185">Reference proteome</keyword>
<gene>
    <name evidence="1" type="ORF">BSL78_16225</name>
</gene>
<organism evidence="1 2">
    <name type="scientific">Stichopus japonicus</name>
    <name type="common">Sea cucumber</name>
    <dbReference type="NCBI Taxonomy" id="307972"/>
    <lineage>
        <taxon>Eukaryota</taxon>
        <taxon>Metazoa</taxon>
        <taxon>Echinodermata</taxon>
        <taxon>Eleutherozoa</taxon>
        <taxon>Echinozoa</taxon>
        <taxon>Holothuroidea</taxon>
        <taxon>Aspidochirotacea</taxon>
        <taxon>Aspidochirotida</taxon>
        <taxon>Stichopodidae</taxon>
        <taxon>Apostichopus</taxon>
    </lineage>
</organism>
<reference evidence="1 2" key="1">
    <citation type="journal article" date="2017" name="PLoS Biol.">
        <title>The sea cucumber genome provides insights into morphological evolution and visceral regeneration.</title>
        <authorList>
            <person name="Zhang X."/>
            <person name="Sun L."/>
            <person name="Yuan J."/>
            <person name="Sun Y."/>
            <person name="Gao Y."/>
            <person name="Zhang L."/>
            <person name="Li S."/>
            <person name="Dai H."/>
            <person name="Hamel J.F."/>
            <person name="Liu C."/>
            <person name="Yu Y."/>
            <person name="Liu S."/>
            <person name="Lin W."/>
            <person name="Guo K."/>
            <person name="Jin S."/>
            <person name="Xu P."/>
            <person name="Storey K.B."/>
            <person name="Huan P."/>
            <person name="Zhang T."/>
            <person name="Zhou Y."/>
            <person name="Zhang J."/>
            <person name="Lin C."/>
            <person name="Li X."/>
            <person name="Xing L."/>
            <person name="Huo D."/>
            <person name="Sun M."/>
            <person name="Wang L."/>
            <person name="Mercier A."/>
            <person name="Li F."/>
            <person name="Yang H."/>
            <person name="Xiang J."/>
        </authorList>
    </citation>
    <scope>NUCLEOTIDE SEQUENCE [LARGE SCALE GENOMIC DNA]</scope>
    <source>
        <strain evidence="1">Shaxun</strain>
        <tissue evidence="1">Muscle</tissue>
    </source>
</reference>
<dbReference type="OrthoDB" id="10366903at2759"/>
<dbReference type="SUPFAM" id="SSF57501">
    <property type="entry name" value="Cystine-knot cytokines"/>
    <property type="match status" value="1"/>
</dbReference>
<dbReference type="EMBL" id="MRZV01000613">
    <property type="protein sequence ID" value="PIK46925.1"/>
    <property type="molecule type" value="Genomic_DNA"/>
</dbReference>
<dbReference type="InterPro" id="IPR029034">
    <property type="entry name" value="Cystine-knot_cytokine"/>
</dbReference>
<accession>A0A2G8KG40</accession>
<evidence type="ECO:0000313" key="2">
    <source>
        <dbReference type="Proteomes" id="UP000230750"/>
    </source>
</evidence>
<dbReference type="Proteomes" id="UP000230750">
    <property type="component" value="Unassembled WGS sequence"/>
</dbReference>
<sequence>MRAEITINALMLSLSLNSTGSSLRRAFPVDLSSFTDQEIYDLNREVVDQEESFEPYEPSLFPVYQKLVDDTNIYDVLKSPAIEHVKSRKIAFSLEQPQARPPFDRITQISDAHDVSKRPSASRYIPRRACSSTSVFNRYAYLLDEHGVKVHIDPPKYFWVTECDPEPGAECLGLGPAYNSPISSLCEQKYSWINVHGVKNGVTGDYWVYIQSCCSCAVILPHL</sequence>